<reference evidence="2 3" key="1">
    <citation type="submission" date="2024-03" db="EMBL/GenBank/DDBJ databases">
        <title>Adaptation during the transition from Ophiocordyceps entomopathogen to insect associate is accompanied by gene loss and intensified selection.</title>
        <authorList>
            <person name="Ward C.M."/>
            <person name="Onetto C.A."/>
            <person name="Borneman A.R."/>
        </authorList>
    </citation>
    <scope>NUCLEOTIDE SEQUENCE [LARGE SCALE GENOMIC DNA]</scope>
    <source>
        <strain evidence="2">AWRI1</strain>
        <tissue evidence="2">Single Adult Female</tissue>
    </source>
</reference>
<dbReference type="InterPro" id="IPR038606">
    <property type="entry name" value="To_sf"/>
</dbReference>
<organism evidence="2 3">
    <name type="scientific">Parthenolecanium corni</name>
    <dbReference type="NCBI Taxonomy" id="536013"/>
    <lineage>
        <taxon>Eukaryota</taxon>
        <taxon>Metazoa</taxon>
        <taxon>Ecdysozoa</taxon>
        <taxon>Arthropoda</taxon>
        <taxon>Hexapoda</taxon>
        <taxon>Insecta</taxon>
        <taxon>Pterygota</taxon>
        <taxon>Neoptera</taxon>
        <taxon>Paraneoptera</taxon>
        <taxon>Hemiptera</taxon>
        <taxon>Sternorrhyncha</taxon>
        <taxon>Coccoidea</taxon>
        <taxon>Coccidae</taxon>
        <taxon>Parthenolecanium</taxon>
    </lineage>
</organism>
<sequence length="300" mass="34385">MRIRLTYTIAIANTSQISNTFAIGNETYNIPNLNPLKMTEFNIKQGNKQIGLNMAMHSVDIYGIGTMEITHLELDMDAKTMNSRSVFRRLEIVGLHKSVGSIMVVKVSGEGKFNITAASTESYERERQREREREREREKERKKGNENQVVTFGTYRRRRKNENIVIANNSKNDGNMRGYDCVLGCLMNKRMLRCTVGQAENIDYTYNTTFDYVKRENGYEFAAINGHDMKVNTIGRVYFNLEGMLGDGKLDGAVNDMLNQYWRELSADLFNEVKQEMLTILKAVLDGILRVFPISLVVLD</sequence>
<feature type="compositionally biased region" description="Basic and acidic residues" evidence="1">
    <location>
        <begin position="122"/>
        <end position="145"/>
    </location>
</feature>
<dbReference type="AlphaFoldDB" id="A0AAN9Y7A0"/>
<dbReference type="PANTHER" id="PTHR11008:SF41">
    <property type="entry name" value="RE70318P"/>
    <property type="match status" value="1"/>
</dbReference>
<accession>A0AAN9Y7A0</accession>
<feature type="region of interest" description="Disordered" evidence="1">
    <location>
        <begin position="120"/>
        <end position="145"/>
    </location>
</feature>
<dbReference type="PANTHER" id="PTHR11008">
    <property type="entry name" value="PROTEIN TAKEOUT-LIKE PROTEIN"/>
    <property type="match status" value="1"/>
</dbReference>
<dbReference type="EMBL" id="JBBCAQ010000014">
    <property type="protein sequence ID" value="KAK7598068.1"/>
    <property type="molecule type" value="Genomic_DNA"/>
</dbReference>
<dbReference type="Proteomes" id="UP001367676">
    <property type="component" value="Unassembled WGS sequence"/>
</dbReference>
<evidence type="ECO:0000256" key="1">
    <source>
        <dbReference type="SAM" id="MobiDB-lite"/>
    </source>
</evidence>
<dbReference type="Gene3D" id="3.15.10.30">
    <property type="entry name" value="Haemolymph juvenile hormone binding protein"/>
    <property type="match status" value="2"/>
</dbReference>
<evidence type="ECO:0000313" key="2">
    <source>
        <dbReference type="EMBL" id="KAK7598068.1"/>
    </source>
</evidence>
<gene>
    <name evidence="2" type="ORF">V9T40_006303</name>
</gene>
<name>A0AAN9Y7A0_9HEMI</name>
<proteinExistence type="predicted"/>
<dbReference type="Pfam" id="PF06585">
    <property type="entry name" value="JHBP"/>
    <property type="match status" value="2"/>
</dbReference>
<keyword evidence="3" id="KW-1185">Reference proteome</keyword>
<evidence type="ECO:0000313" key="3">
    <source>
        <dbReference type="Proteomes" id="UP001367676"/>
    </source>
</evidence>
<dbReference type="InterPro" id="IPR010562">
    <property type="entry name" value="Haemolymph_juvenile_hormone-bd"/>
</dbReference>
<comment type="caution">
    <text evidence="2">The sequence shown here is derived from an EMBL/GenBank/DDBJ whole genome shotgun (WGS) entry which is preliminary data.</text>
</comment>
<protein>
    <submittedName>
        <fullName evidence="2">Uncharacterized protein</fullName>
    </submittedName>
</protein>